<dbReference type="PANTHER" id="PTHR47791">
    <property type="entry name" value="MEIOTICALLY UP-REGULATED GENE 191 PROTEIN"/>
    <property type="match status" value="1"/>
</dbReference>
<dbReference type="SUPFAM" id="SSF48208">
    <property type="entry name" value="Six-hairpin glycosidases"/>
    <property type="match status" value="1"/>
</dbReference>
<dbReference type="Gene3D" id="1.50.10.20">
    <property type="match status" value="1"/>
</dbReference>
<dbReference type="GeneID" id="90071885"/>
<dbReference type="Pfam" id="PF03663">
    <property type="entry name" value="Glyco_hydro_76"/>
    <property type="match status" value="1"/>
</dbReference>
<sequence>MLRLIILSIISLVSLTSAKDPNILAEGILGYEYPNMKSYELKSWAIRQQSNIPGWFWVNGKYALGKQCGSSSYENFNAWDWAVAMQSLVDAVKATNNQTWIDEMKLVYTGLEDFYNSNVGAYSVTTAKNTDIDLDDNAQIASSFITAYETTGNTTYLNRGRSLVEFLENGWNSKHGGVDWDYSGGYIATISTTESALAALRLYRASDKNQTHIEFADKCLRWLFETLWDNSTNLLFDGYSTTSNSIDKHHYTYHMGTALSLATYLYNFTKEEYYLESAKLLADSSINRNSPIFNRDLADNYRFWYDGVNFTQLMFEGMVDYVTTITPTNLSMIHEIKRQIRYFIDVTWDPTNDGYFADPNGYQNSHLTTVIWNEATGRSEPWTADLSEYCSSSSSNRPEFRLLYEASMARCLWQAVKIAKYV</sequence>
<keyword evidence="1" id="KW-0732">Signal</keyword>
<evidence type="ECO:0000313" key="3">
    <source>
        <dbReference type="Proteomes" id="UP001360560"/>
    </source>
</evidence>
<dbReference type="EMBL" id="BTFZ01000002">
    <property type="protein sequence ID" value="GMM33906.1"/>
    <property type="molecule type" value="Genomic_DNA"/>
</dbReference>
<feature type="chain" id="PRO_5043686124" description="Glycoside hydrolase family 76 protein" evidence="1">
    <location>
        <begin position="19"/>
        <end position="422"/>
    </location>
</feature>
<dbReference type="AlphaFoldDB" id="A0AAV5QGR5"/>
<organism evidence="2 3">
    <name type="scientific">Saccharomycopsis crataegensis</name>
    <dbReference type="NCBI Taxonomy" id="43959"/>
    <lineage>
        <taxon>Eukaryota</taxon>
        <taxon>Fungi</taxon>
        <taxon>Dikarya</taxon>
        <taxon>Ascomycota</taxon>
        <taxon>Saccharomycotina</taxon>
        <taxon>Saccharomycetes</taxon>
        <taxon>Saccharomycopsidaceae</taxon>
        <taxon>Saccharomycopsis</taxon>
    </lineage>
</organism>
<proteinExistence type="predicted"/>
<evidence type="ECO:0008006" key="4">
    <source>
        <dbReference type="Google" id="ProtNLM"/>
    </source>
</evidence>
<comment type="caution">
    <text evidence="2">The sequence shown here is derived from an EMBL/GenBank/DDBJ whole genome shotgun (WGS) entry which is preliminary data.</text>
</comment>
<keyword evidence="3" id="KW-1185">Reference proteome</keyword>
<dbReference type="InterPro" id="IPR005198">
    <property type="entry name" value="Glyco_hydro_76"/>
</dbReference>
<dbReference type="RefSeq" id="XP_064850906.1">
    <property type="nucleotide sequence ID" value="XM_064994834.1"/>
</dbReference>
<dbReference type="PANTHER" id="PTHR47791:SF3">
    <property type="entry name" value="MEIOTICALLY UP-REGULATED GENE 191 PROTEIN"/>
    <property type="match status" value="1"/>
</dbReference>
<evidence type="ECO:0000313" key="2">
    <source>
        <dbReference type="EMBL" id="GMM33906.1"/>
    </source>
</evidence>
<dbReference type="InterPro" id="IPR053169">
    <property type="entry name" value="MUG_Protein"/>
</dbReference>
<protein>
    <recommendedName>
        <fullName evidence="4">Glycoside hydrolase family 76 protein</fullName>
    </recommendedName>
</protein>
<reference evidence="2 3" key="1">
    <citation type="journal article" date="2023" name="Elife">
        <title>Identification of key yeast species and microbe-microbe interactions impacting larval growth of Drosophila in the wild.</title>
        <authorList>
            <person name="Mure A."/>
            <person name="Sugiura Y."/>
            <person name="Maeda R."/>
            <person name="Honda K."/>
            <person name="Sakurai N."/>
            <person name="Takahashi Y."/>
            <person name="Watada M."/>
            <person name="Katoh T."/>
            <person name="Gotoh A."/>
            <person name="Gotoh Y."/>
            <person name="Taniguchi I."/>
            <person name="Nakamura K."/>
            <person name="Hayashi T."/>
            <person name="Katayama T."/>
            <person name="Uemura T."/>
            <person name="Hattori Y."/>
        </authorList>
    </citation>
    <scope>NUCLEOTIDE SEQUENCE [LARGE SCALE GENOMIC DNA]</scope>
    <source>
        <strain evidence="2 3">SC-9</strain>
    </source>
</reference>
<accession>A0AAV5QGR5</accession>
<feature type="signal peptide" evidence="1">
    <location>
        <begin position="1"/>
        <end position="18"/>
    </location>
</feature>
<dbReference type="GO" id="GO:0005975">
    <property type="term" value="P:carbohydrate metabolic process"/>
    <property type="evidence" value="ECO:0007669"/>
    <property type="project" value="InterPro"/>
</dbReference>
<evidence type="ECO:0000256" key="1">
    <source>
        <dbReference type="SAM" id="SignalP"/>
    </source>
</evidence>
<dbReference type="InterPro" id="IPR008928">
    <property type="entry name" value="6-hairpin_glycosidase_sf"/>
</dbReference>
<name>A0AAV5QGR5_9ASCO</name>
<dbReference type="Proteomes" id="UP001360560">
    <property type="component" value="Unassembled WGS sequence"/>
</dbReference>
<gene>
    <name evidence="2" type="ORF">DASC09_012310</name>
</gene>